<reference evidence="4 5" key="1">
    <citation type="submission" date="2019-03" db="EMBL/GenBank/DDBJ databases">
        <authorList>
            <person name="Kim M.K.M."/>
        </authorList>
    </citation>
    <scope>NUCLEOTIDE SEQUENCE [LARGE SCALE GENOMIC DNA]</scope>
    <source>
        <strain evidence="4 5">17J68-15</strain>
    </source>
</reference>
<dbReference type="SUPFAM" id="SSF81901">
    <property type="entry name" value="HCP-like"/>
    <property type="match status" value="1"/>
</dbReference>
<dbReference type="AlphaFoldDB" id="A0A4R4E2L4"/>
<protein>
    <submittedName>
        <fullName evidence="4">Tetratricopeptide repeat protein</fullName>
    </submittedName>
</protein>
<proteinExistence type="predicted"/>
<dbReference type="PROSITE" id="PS50005">
    <property type="entry name" value="TPR"/>
    <property type="match status" value="1"/>
</dbReference>
<gene>
    <name evidence="4" type="ORF">E0486_05285</name>
</gene>
<dbReference type="RefSeq" id="WP_131851101.1">
    <property type="nucleotide sequence ID" value="NZ_SKFH01000005.1"/>
</dbReference>
<dbReference type="InterPro" id="IPR019734">
    <property type="entry name" value="TPR_rpt"/>
</dbReference>
<feature type="chain" id="PRO_5021004367" evidence="3">
    <location>
        <begin position="21"/>
        <end position="567"/>
    </location>
</feature>
<keyword evidence="1" id="KW-0802">TPR repeat</keyword>
<evidence type="ECO:0000256" key="1">
    <source>
        <dbReference type="PROSITE-ProRule" id="PRU00339"/>
    </source>
</evidence>
<feature type="repeat" description="TPR" evidence="1">
    <location>
        <begin position="194"/>
        <end position="227"/>
    </location>
</feature>
<dbReference type="EMBL" id="SKFH01000005">
    <property type="protein sequence ID" value="TCZ73696.1"/>
    <property type="molecule type" value="Genomic_DNA"/>
</dbReference>
<feature type="region of interest" description="Disordered" evidence="2">
    <location>
        <begin position="534"/>
        <end position="567"/>
    </location>
</feature>
<comment type="caution">
    <text evidence="4">The sequence shown here is derived from an EMBL/GenBank/DDBJ whole genome shotgun (WGS) entry which is preliminary data.</text>
</comment>
<dbReference type="Gene3D" id="1.25.40.10">
    <property type="entry name" value="Tetratricopeptide repeat domain"/>
    <property type="match status" value="4"/>
</dbReference>
<dbReference type="PANTHER" id="PTHR12558">
    <property type="entry name" value="CELL DIVISION CYCLE 16,23,27"/>
    <property type="match status" value="1"/>
</dbReference>
<accession>A0A4R4E2L4</accession>
<evidence type="ECO:0000256" key="2">
    <source>
        <dbReference type="SAM" id="MobiDB-lite"/>
    </source>
</evidence>
<dbReference type="Proteomes" id="UP000295164">
    <property type="component" value="Unassembled WGS sequence"/>
</dbReference>
<keyword evidence="5" id="KW-1185">Reference proteome</keyword>
<dbReference type="SMART" id="SM00028">
    <property type="entry name" value="TPR"/>
    <property type="match status" value="5"/>
</dbReference>
<evidence type="ECO:0000313" key="5">
    <source>
        <dbReference type="Proteomes" id="UP000295164"/>
    </source>
</evidence>
<feature type="signal peptide" evidence="3">
    <location>
        <begin position="1"/>
        <end position="20"/>
    </location>
</feature>
<evidence type="ECO:0000313" key="4">
    <source>
        <dbReference type="EMBL" id="TCZ73696.1"/>
    </source>
</evidence>
<dbReference type="PANTHER" id="PTHR12558:SF13">
    <property type="entry name" value="CELL DIVISION CYCLE PROTEIN 27 HOMOLOG"/>
    <property type="match status" value="1"/>
</dbReference>
<dbReference type="InterPro" id="IPR011990">
    <property type="entry name" value="TPR-like_helical_dom_sf"/>
</dbReference>
<dbReference type="OrthoDB" id="638548at2"/>
<keyword evidence="3" id="KW-0732">Signal</keyword>
<sequence>MKKSALVLFLALSFALTAGAQTIQEGMNHLYAERNASAKTTFEKILAANPNNIDAIYWLGQTQLEMGQPAEAQALYQRALSTNGNAPLVLAGLGHALLAQGKGPEARQQFEMALNQSRGKKGDDPAVLNAVGRANIETPGGDVAYGLAKLQAAAQAQPTNADIAINLGNAYRRAHEGGEAVRAYTVAATNGQPAVAYYRMARIYETQRNWDVVTENLNRSIQADPKYGPAYLRQYVYNLFYKQDFNAANEWGQKYVAVAEPSIQNEVFKAQPLYLQKKYDEAIAIGNRIIQQSGNAKVEPSVYRLMAYSYLEGAKDTAKARQYVDQLFASTKAEELVSKDYTLKAAVYSKEAPSEVVNIFLASADADTTLRNKLLILQEGIDWAKTSGRKVAEGDLRLAQYRLNPGSSPAGLFQIGLPYYQGGNFKKADSVFQAYSRALPDSIYGYLWSARSLGNIDTSGKQGLAVPQYEQVLRVSAADKARFASYGYEAATNLANYYVNEKGDRAKGAELLRQALTFDPSKEAQLSGVIKRLEAPAPPSKPARPSAPSGATKVKTEDGKTKVKGKK</sequence>
<evidence type="ECO:0000256" key="3">
    <source>
        <dbReference type="SAM" id="SignalP"/>
    </source>
</evidence>
<name>A0A4R4E2L4_9BACT</name>
<organism evidence="4 5">
    <name type="scientific">Flaviaesturariibacter aridisoli</name>
    <dbReference type="NCBI Taxonomy" id="2545761"/>
    <lineage>
        <taxon>Bacteria</taxon>
        <taxon>Pseudomonadati</taxon>
        <taxon>Bacteroidota</taxon>
        <taxon>Chitinophagia</taxon>
        <taxon>Chitinophagales</taxon>
        <taxon>Chitinophagaceae</taxon>
        <taxon>Flaviaestuariibacter</taxon>
    </lineage>
</organism>
<dbReference type="SUPFAM" id="SSF48452">
    <property type="entry name" value="TPR-like"/>
    <property type="match status" value="2"/>
</dbReference>
<dbReference type="Pfam" id="PF14559">
    <property type="entry name" value="TPR_19"/>
    <property type="match status" value="1"/>
</dbReference>